<gene>
    <name evidence="2" type="ORF">NLU13_0136</name>
</gene>
<dbReference type="Proteomes" id="UP001175261">
    <property type="component" value="Unassembled WGS sequence"/>
</dbReference>
<evidence type="ECO:0000313" key="2">
    <source>
        <dbReference type="EMBL" id="KAK0390632.1"/>
    </source>
</evidence>
<evidence type="ECO:0000256" key="1">
    <source>
        <dbReference type="SAM" id="MobiDB-lite"/>
    </source>
</evidence>
<accession>A0AA39LB00</accession>
<protein>
    <submittedName>
        <fullName evidence="2">Uncharacterized protein</fullName>
    </submittedName>
</protein>
<reference evidence="2" key="1">
    <citation type="submission" date="2022-10" db="EMBL/GenBank/DDBJ databases">
        <title>Determination and structural analysis of whole genome sequence of Sarocladium strictum F4-1.</title>
        <authorList>
            <person name="Hu L."/>
            <person name="Jiang Y."/>
        </authorList>
    </citation>
    <scope>NUCLEOTIDE SEQUENCE</scope>
    <source>
        <strain evidence="2">F4-1</strain>
    </source>
</reference>
<sequence length="286" mass="29535">MAATTGTSTGMPSVWPTPMLVAGNGHQTLAYASFISAEIISSKTRQEVYEVSCAASQCNGTALPKQTVTQAFEVYVCPGDDPICSDVDDDTPTMTQFGYPLGWSGEAVVDGTTTDWALKLSVLKDNERSSGATGQDTVTYMATTKVGDDVKESTSTVAVFDETNACLIYDNYAFVSVTAGVEKLLKDYPPYLYDGGNELLSAEDFVPLFVSQREVCAKATSGLAKGSGGGGGGGASQTDKESAGPRETGSSGNKDNAGGGDDNASGKTALSFVLMGALLAVSVLIP</sequence>
<dbReference type="AlphaFoldDB" id="A0AA39LB00"/>
<feature type="compositionally biased region" description="Low complexity" evidence="1">
    <location>
        <begin position="249"/>
        <end position="262"/>
    </location>
</feature>
<feature type="region of interest" description="Disordered" evidence="1">
    <location>
        <begin position="223"/>
        <end position="262"/>
    </location>
</feature>
<evidence type="ECO:0000313" key="3">
    <source>
        <dbReference type="Proteomes" id="UP001175261"/>
    </source>
</evidence>
<dbReference type="EMBL" id="JAPDFR010000001">
    <property type="protein sequence ID" value="KAK0390632.1"/>
    <property type="molecule type" value="Genomic_DNA"/>
</dbReference>
<organism evidence="2 3">
    <name type="scientific">Sarocladium strictum</name>
    <name type="common">Black bundle disease fungus</name>
    <name type="synonym">Acremonium strictum</name>
    <dbReference type="NCBI Taxonomy" id="5046"/>
    <lineage>
        <taxon>Eukaryota</taxon>
        <taxon>Fungi</taxon>
        <taxon>Dikarya</taxon>
        <taxon>Ascomycota</taxon>
        <taxon>Pezizomycotina</taxon>
        <taxon>Sordariomycetes</taxon>
        <taxon>Hypocreomycetidae</taxon>
        <taxon>Hypocreales</taxon>
        <taxon>Sarocladiaceae</taxon>
        <taxon>Sarocladium</taxon>
    </lineage>
</organism>
<proteinExistence type="predicted"/>
<name>A0AA39LB00_SARSR</name>
<comment type="caution">
    <text evidence="2">The sequence shown here is derived from an EMBL/GenBank/DDBJ whole genome shotgun (WGS) entry which is preliminary data.</text>
</comment>
<feature type="compositionally biased region" description="Gly residues" evidence="1">
    <location>
        <begin position="225"/>
        <end position="235"/>
    </location>
</feature>
<keyword evidence="3" id="KW-1185">Reference proteome</keyword>